<dbReference type="RefSeq" id="WP_014355635.1">
    <property type="nucleotide sequence ID" value="NC_016894.1"/>
</dbReference>
<comment type="similarity">
    <text evidence="2">Belongs to the transketolase family.</text>
</comment>
<keyword evidence="6" id="KW-1185">Reference proteome</keyword>
<evidence type="ECO:0000256" key="1">
    <source>
        <dbReference type="ARBA" id="ARBA00001964"/>
    </source>
</evidence>
<dbReference type="InterPro" id="IPR009014">
    <property type="entry name" value="Transketo_C/PFOR_II"/>
</dbReference>
<sequence length="316" mass="34253">MTIKKLNPRDVFGEVLLDLGRENKNIMAVSCDSGSGSGMNPFKKELPHQYLEVGINEQNAIGVCAGLAEGGFIPIVSAIAPFISMRAFEQIRNDLGYANMNVKVIGSSSGLSHSALGSTHQAIEDLTLMRVVPNMVVLNPGDGYEVEMSLKKAIRHKGPVYIRMPRHAMAEPLEATERNFEIGKGEVLMNSGDDIVIAVSGTLSVDGFMAGKILDEMGYGVKVLNFTTVKPLDTKLLCEAYKSAKYLFTLEEHSVIGGFGSAVLEALASVKHEAPIHLIGITDGSIKTGPYRELLEAYGLTWEKVADRILNEIKNN</sequence>
<dbReference type="HOGENOM" id="CLU_009227_1_1_9"/>
<dbReference type="Gene3D" id="3.40.50.970">
    <property type="match status" value="1"/>
</dbReference>
<dbReference type="Gene3D" id="3.40.50.920">
    <property type="match status" value="1"/>
</dbReference>
<name>H6LDY9_ACEWD</name>
<organism evidence="5 6">
    <name type="scientific">Acetobacterium woodii (strain ATCC 29683 / DSM 1030 / JCM 2381 / KCTC 1655 / WB1)</name>
    <dbReference type="NCBI Taxonomy" id="931626"/>
    <lineage>
        <taxon>Bacteria</taxon>
        <taxon>Bacillati</taxon>
        <taxon>Bacillota</taxon>
        <taxon>Clostridia</taxon>
        <taxon>Eubacteriales</taxon>
        <taxon>Eubacteriaceae</taxon>
        <taxon>Acetobacterium</taxon>
    </lineage>
</organism>
<dbReference type="PANTHER" id="PTHR43825">
    <property type="entry name" value="PYRUVATE DEHYDROGENASE E1 COMPONENT"/>
    <property type="match status" value="1"/>
</dbReference>
<accession>H6LDY9</accession>
<dbReference type="SUPFAM" id="SSF52518">
    <property type="entry name" value="Thiamin diphosphate-binding fold (THDP-binding)"/>
    <property type="match status" value="1"/>
</dbReference>
<evidence type="ECO:0000313" key="5">
    <source>
        <dbReference type="EMBL" id="AFA48032.1"/>
    </source>
</evidence>
<protein>
    <submittedName>
        <fullName evidence="5">Transketolase, subunit B</fullName>
        <ecNumber evidence="5">2.2.1.1</ecNumber>
    </submittedName>
</protein>
<dbReference type="InterPro" id="IPR033248">
    <property type="entry name" value="Transketolase_C"/>
</dbReference>
<dbReference type="AlphaFoldDB" id="H6LDY9"/>
<dbReference type="PANTHER" id="PTHR43825:SF1">
    <property type="entry name" value="TRANSKETOLASE-LIKE PYRIMIDINE-BINDING DOMAIN-CONTAINING PROTEIN"/>
    <property type="match status" value="1"/>
</dbReference>
<dbReference type="OrthoDB" id="9803371at2"/>
<dbReference type="InterPro" id="IPR029061">
    <property type="entry name" value="THDP-binding"/>
</dbReference>
<dbReference type="eggNOG" id="COG3958">
    <property type="taxonomic scope" value="Bacteria"/>
</dbReference>
<evidence type="ECO:0000313" key="6">
    <source>
        <dbReference type="Proteomes" id="UP000007177"/>
    </source>
</evidence>
<dbReference type="Pfam" id="PF02780">
    <property type="entry name" value="Transketolase_C"/>
    <property type="match status" value="1"/>
</dbReference>
<reference evidence="5 6" key="2">
    <citation type="journal article" date="2012" name="PLoS ONE">
        <title>An ancient pathway combining carbon dioxide fixation with the generation and utilization of a sodium ion gradient for ATP synthesis.</title>
        <authorList>
            <person name="Poehlein A."/>
            <person name="Schmidt S."/>
            <person name="Kaster A.K."/>
            <person name="Goenrich M."/>
            <person name="Vollmers J."/>
            <person name="Thurmer A."/>
            <person name="Bertsch J."/>
            <person name="Schuchmann K."/>
            <person name="Voigt B."/>
            <person name="Hecker M."/>
            <person name="Daniel R."/>
            <person name="Thauer R.K."/>
            <person name="Gottschalk G."/>
            <person name="Muller V."/>
        </authorList>
    </citation>
    <scope>NUCLEOTIDE SEQUENCE [LARGE SCALE GENOMIC DNA]</scope>
    <source>
        <strain evidence="6">ATCC 29683 / DSM 1030 / JCM 2381 / KCTC 1655 / WB1</strain>
    </source>
</reference>
<evidence type="ECO:0000256" key="2">
    <source>
        <dbReference type="ARBA" id="ARBA00007131"/>
    </source>
</evidence>
<dbReference type="SUPFAM" id="SSF52922">
    <property type="entry name" value="TK C-terminal domain-like"/>
    <property type="match status" value="1"/>
</dbReference>
<dbReference type="STRING" id="931626.Awo_c12480"/>
<dbReference type="CDD" id="cd07033">
    <property type="entry name" value="TPP_PYR_DXS_TK_like"/>
    <property type="match status" value="1"/>
</dbReference>
<dbReference type="InterPro" id="IPR051157">
    <property type="entry name" value="PDH/Transketolase"/>
</dbReference>
<dbReference type="FunFam" id="3.40.50.970:FF:000129">
    <property type="entry name" value="Transketolase"/>
    <property type="match status" value="1"/>
</dbReference>
<evidence type="ECO:0000259" key="4">
    <source>
        <dbReference type="SMART" id="SM00861"/>
    </source>
</evidence>
<comment type="cofactor">
    <cofactor evidence="1">
        <name>thiamine diphosphate</name>
        <dbReference type="ChEBI" id="CHEBI:58937"/>
    </cofactor>
</comment>
<dbReference type="SMART" id="SM00861">
    <property type="entry name" value="Transket_pyr"/>
    <property type="match status" value="1"/>
</dbReference>
<reference evidence="6" key="1">
    <citation type="submission" date="2011-07" db="EMBL/GenBank/DDBJ databases">
        <title>Complete genome sequence of Acetobacterium woodii.</title>
        <authorList>
            <person name="Poehlein A."/>
            <person name="Schmidt S."/>
            <person name="Kaster A.-K."/>
            <person name="Goenrich M."/>
            <person name="Vollmers J."/>
            <person name="Thuermer A."/>
            <person name="Gottschalk G."/>
            <person name="Thauer R.K."/>
            <person name="Daniel R."/>
            <person name="Mueller V."/>
        </authorList>
    </citation>
    <scope>NUCLEOTIDE SEQUENCE [LARGE SCALE GENOMIC DNA]</scope>
    <source>
        <strain evidence="6">ATCC 29683 / DSM 1030 / JCM 2381 / KCTC 1655 / WB1</strain>
    </source>
</reference>
<dbReference type="InterPro" id="IPR005475">
    <property type="entry name" value="Transketolase-like_Pyr-bd"/>
</dbReference>
<dbReference type="EMBL" id="CP002987">
    <property type="protein sequence ID" value="AFA48032.1"/>
    <property type="molecule type" value="Genomic_DNA"/>
</dbReference>
<gene>
    <name evidence="5" type="primary">tktB2</name>
    <name evidence="5" type="ordered locus">Awo_c12480</name>
</gene>
<keyword evidence="5" id="KW-0808">Transferase</keyword>
<dbReference type="Proteomes" id="UP000007177">
    <property type="component" value="Chromosome"/>
</dbReference>
<evidence type="ECO:0000256" key="3">
    <source>
        <dbReference type="ARBA" id="ARBA00023052"/>
    </source>
</evidence>
<proteinExistence type="inferred from homology"/>
<dbReference type="KEGG" id="awo:Awo_c12480"/>
<dbReference type="Pfam" id="PF02779">
    <property type="entry name" value="Transket_pyr"/>
    <property type="match status" value="1"/>
</dbReference>
<feature type="domain" description="Transketolase-like pyrimidine-binding" evidence="4">
    <location>
        <begin position="6"/>
        <end position="172"/>
    </location>
</feature>
<keyword evidence="3" id="KW-0786">Thiamine pyrophosphate</keyword>
<dbReference type="EC" id="2.2.1.1" evidence="5"/>
<dbReference type="GO" id="GO:0004802">
    <property type="term" value="F:transketolase activity"/>
    <property type="evidence" value="ECO:0007669"/>
    <property type="project" value="UniProtKB-EC"/>
</dbReference>